<keyword evidence="1" id="KW-0001">2Fe-2S</keyword>
<dbReference type="InterPro" id="IPR050584">
    <property type="entry name" value="Cholesterol_7-desaturase"/>
</dbReference>
<comment type="caution">
    <text evidence="6">The sequence shown here is derived from an EMBL/GenBank/DDBJ whole genome shotgun (WGS) entry which is preliminary data.</text>
</comment>
<dbReference type="Pfam" id="PF19112">
    <property type="entry name" value="VanA_C"/>
    <property type="match status" value="1"/>
</dbReference>
<accession>A0A132D6J8</accession>
<evidence type="ECO:0000313" key="7">
    <source>
        <dbReference type="Proteomes" id="UP000237632"/>
    </source>
</evidence>
<name>A0A132D6J8_BURVI</name>
<dbReference type="PANTHER" id="PTHR21266:SF60">
    <property type="entry name" value="3-KETOSTEROID-9-ALPHA-MONOOXYGENASE, OXYGENASE COMPONENT"/>
    <property type="match status" value="1"/>
</dbReference>
<proteinExistence type="predicted"/>
<sequence>MFIENAWYAAALSAEVQREPFARTILNHKVVMYRTLADQVVALEDRCPHRQVPLSRGRVVGDELQCWYHGLRYDCSGACVGIPSQSTIPKGARVRAFPAVEKYGFIWLWTGDPDQADEAAIPNHWVCSAPELAGTMSYCTIACSYLFGIDNILDISHAAFVHAKTLGSLDIVETPPEIVIGEDEVRVRRYLRREKTPPLYTHILKLDYIDRFQEVLYWPIGNTRVETRAHACDDASGRIFHVYTTTIFTPATDTTTHVFVGMHRDFDVDNERFTEFTAKEVFATVMEDKDVAESLQANWSPTAPMIDIQLDRPAFAARRILERMGARASIRATV</sequence>
<keyword evidence="6" id="KW-0223">Dioxygenase</keyword>
<evidence type="ECO:0000313" key="6">
    <source>
        <dbReference type="EMBL" id="PRH39117.1"/>
    </source>
</evidence>
<evidence type="ECO:0000256" key="3">
    <source>
        <dbReference type="ARBA" id="ARBA00023002"/>
    </source>
</evidence>
<dbReference type="GO" id="GO:0046872">
    <property type="term" value="F:metal ion binding"/>
    <property type="evidence" value="ECO:0007669"/>
    <property type="project" value="UniProtKB-KW"/>
</dbReference>
<keyword evidence="3" id="KW-0560">Oxidoreductase</keyword>
<organism evidence="6 7">
    <name type="scientific">Burkholderia vietnamiensis</name>
    <dbReference type="NCBI Taxonomy" id="60552"/>
    <lineage>
        <taxon>Bacteria</taxon>
        <taxon>Pseudomonadati</taxon>
        <taxon>Pseudomonadota</taxon>
        <taxon>Betaproteobacteria</taxon>
        <taxon>Burkholderiales</taxon>
        <taxon>Burkholderiaceae</taxon>
        <taxon>Burkholderia</taxon>
        <taxon>Burkholderia cepacia complex</taxon>
    </lineage>
</organism>
<dbReference type="GO" id="GO:0051537">
    <property type="term" value="F:2 iron, 2 sulfur cluster binding"/>
    <property type="evidence" value="ECO:0007669"/>
    <property type="project" value="UniProtKB-KW"/>
</dbReference>
<dbReference type="Pfam" id="PF00355">
    <property type="entry name" value="Rieske"/>
    <property type="match status" value="1"/>
</dbReference>
<keyword evidence="5" id="KW-0411">Iron-sulfur</keyword>
<evidence type="ECO:0000256" key="1">
    <source>
        <dbReference type="ARBA" id="ARBA00022714"/>
    </source>
</evidence>
<keyword evidence="2" id="KW-0479">Metal-binding</keyword>
<dbReference type="SUPFAM" id="SSF55961">
    <property type="entry name" value="Bet v1-like"/>
    <property type="match status" value="1"/>
</dbReference>
<dbReference type="InterPro" id="IPR017941">
    <property type="entry name" value="Rieske_2Fe-2S"/>
</dbReference>
<dbReference type="Proteomes" id="UP000237632">
    <property type="component" value="Unassembled WGS sequence"/>
</dbReference>
<gene>
    <name evidence="6" type="ORF">C6T65_28205</name>
</gene>
<evidence type="ECO:0000256" key="4">
    <source>
        <dbReference type="ARBA" id="ARBA00023004"/>
    </source>
</evidence>
<protein>
    <submittedName>
        <fullName evidence="6">Aromatic ring-hydroxylating dioxygenase subunit alpha</fullName>
    </submittedName>
</protein>
<keyword evidence="4" id="KW-0408">Iron</keyword>
<evidence type="ECO:0000256" key="5">
    <source>
        <dbReference type="ARBA" id="ARBA00023014"/>
    </source>
</evidence>
<dbReference type="EMBL" id="PVHK01000210">
    <property type="protein sequence ID" value="PRH39117.1"/>
    <property type="molecule type" value="Genomic_DNA"/>
</dbReference>
<evidence type="ECO:0000256" key="2">
    <source>
        <dbReference type="ARBA" id="ARBA00022723"/>
    </source>
</evidence>
<dbReference type="InterPro" id="IPR044043">
    <property type="entry name" value="VanA_C_cat"/>
</dbReference>
<dbReference type="PANTHER" id="PTHR21266">
    <property type="entry name" value="IRON-SULFUR DOMAIN CONTAINING PROTEIN"/>
    <property type="match status" value="1"/>
</dbReference>
<dbReference type="RefSeq" id="WP_045578272.1">
    <property type="nucleotide sequence ID" value="NZ_BGKC01000002.1"/>
</dbReference>
<dbReference type="InterPro" id="IPR036922">
    <property type="entry name" value="Rieske_2Fe-2S_sf"/>
</dbReference>
<dbReference type="Gene3D" id="3.90.380.10">
    <property type="entry name" value="Naphthalene 1,2-dioxygenase Alpha Subunit, Chain A, domain 1"/>
    <property type="match status" value="1"/>
</dbReference>
<dbReference type="GO" id="GO:0051213">
    <property type="term" value="F:dioxygenase activity"/>
    <property type="evidence" value="ECO:0007669"/>
    <property type="project" value="UniProtKB-KW"/>
</dbReference>
<dbReference type="PROSITE" id="PS51296">
    <property type="entry name" value="RIESKE"/>
    <property type="match status" value="1"/>
</dbReference>
<reference evidence="6 7" key="1">
    <citation type="submission" date="2018-03" db="EMBL/GenBank/DDBJ databases">
        <authorList>
            <person name="Nguyen K."/>
            <person name="Fouts D."/>
            <person name="Sutton G."/>
        </authorList>
    </citation>
    <scope>NUCLEOTIDE SEQUENCE [LARGE SCALE GENOMIC DNA]</scope>
    <source>
        <strain evidence="6 7">AU3578</strain>
    </source>
</reference>
<dbReference type="AlphaFoldDB" id="A0A132D6J8"/>
<dbReference type="GeneID" id="45679764"/>
<dbReference type="Gene3D" id="2.102.10.10">
    <property type="entry name" value="Rieske [2Fe-2S] iron-sulphur domain"/>
    <property type="match status" value="1"/>
</dbReference>
<dbReference type="SUPFAM" id="SSF50022">
    <property type="entry name" value="ISP domain"/>
    <property type="match status" value="1"/>
</dbReference>